<gene>
    <name evidence="5" type="ORF">GGE46_004081</name>
    <name evidence="6" type="ORF">GGE57_004078</name>
</gene>
<reference evidence="7 8" key="1">
    <citation type="submission" date="2020-08" db="EMBL/GenBank/DDBJ databases">
        <title>Genomic Encyclopedia of Type Strains, Phase IV (KMG-V): Genome sequencing to study the core and pangenomes of soil and plant-associated prokaryotes.</title>
        <authorList>
            <person name="Whitman W."/>
        </authorList>
    </citation>
    <scope>NUCLEOTIDE SEQUENCE [LARGE SCALE GENOMIC DNA]</scope>
    <source>
        <strain evidence="5 8">SEMIA 471</strain>
        <strain evidence="6 7">SEMIA 489</strain>
    </source>
</reference>
<proteinExistence type="inferred from homology"/>
<dbReference type="GO" id="GO:0016757">
    <property type="term" value="F:glycosyltransferase activity"/>
    <property type="evidence" value="ECO:0007669"/>
    <property type="project" value="UniProtKB-KW"/>
</dbReference>
<evidence type="ECO:0000313" key="7">
    <source>
        <dbReference type="Proteomes" id="UP000523431"/>
    </source>
</evidence>
<dbReference type="PANTHER" id="PTHR12526:SF640">
    <property type="entry name" value="COLANIC ACID BIOSYNTHESIS GLYCOSYLTRANSFERASE WCAL-RELATED"/>
    <property type="match status" value="1"/>
</dbReference>
<dbReference type="EMBL" id="JACIHU010000009">
    <property type="protein sequence ID" value="MBB4481483.1"/>
    <property type="molecule type" value="Genomic_DNA"/>
</dbReference>
<dbReference type="Pfam" id="PF13579">
    <property type="entry name" value="Glyco_trans_4_4"/>
    <property type="match status" value="1"/>
</dbReference>
<feature type="domain" description="Glycosyltransferase subfamily 4-like N-terminal" evidence="4">
    <location>
        <begin position="16"/>
        <end position="205"/>
    </location>
</feature>
<comment type="similarity">
    <text evidence="1">Belongs to the glycosyltransferase group 1 family. Glycosyltransferase 4 subfamily.</text>
</comment>
<organism evidence="5 8">
    <name type="scientific">Rhizobium etli</name>
    <dbReference type="NCBI Taxonomy" id="29449"/>
    <lineage>
        <taxon>Bacteria</taxon>
        <taxon>Pseudomonadati</taxon>
        <taxon>Pseudomonadota</taxon>
        <taxon>Alphaproteobacteria</taxon>
        <taxon>Hyphomicrobiales</taxon>
        <taxon>Rhizobiaceae</taxon>
        <taxon>Rhizobium/Agrobacterium group</taxon>
        <taxon>Rhizobium</taxon>
    </lineage>
</organism>
<protein>
    <submittedName>
        <fullName evidence="5">Colanic acid/amylovoran biosynthesis glycosyltransferase</fullName>
        <ecNumber evidence="5">2.4.-.-</ecNumber>
    </submittedName>
</protein>
<evidence type="ECO:0000259" key="4">
    <source>
        <dbReference type="Pfam" id="PF13579"/>
    </source>
</evidence>
<name>A0A7W6VC25_RHIET</name>
<keyword evidence="3 5" id="KW-0808">Transferase</keyword>
<dbReference type="Proteomes" id="UP000557344">
    <property type="component" value="Unassembled WGS sequence"/>
</dbReference>
<dbReference type="AlphaFoldDB" id="A0A7W6VC25"/>
<evidence type="ECO:0000256" key="3">
    <source>
        <dbReference type="ARBA" id="ARBA00022679"/>
    </source>
</evidence>
<sequence>MNVTYFSLNFPELTQTFVYNEMRGLKNLAVDVDVVALRRPASNVSSLPEQYGFSDRIQYVQADKRRLSRIAALIRGGSRLFARADFRTLGRLATMRDSEIRLPISQKLRIAASLQPDSSTSNVIHCHFGPAGRVVAHLKKLGLIKVPMTTVFHGYDITQYTDGRPGIYRELFEQADLLLPISDLWRRRLIDLGAPPEKITTIRLGVDCDAFDYKLRTIPAGQRTRFITIGRMTEKKGHRFTIQAFSQLASRRPDLDLSLDIVGNGPLFDDMRSFAEASGHPDRIHFHGGLPHQEIKRLLDEAHIFVLPSVTAADGDMEGIPVSIMEAMAMGLPVISTRHSGIPELVSHGESGLLVPESDTEALSSAMEQLVTNPTLIQTMGLQGRRIVEDQFNEEKQTRALLLSFKRITDHVGSPRLLDQLASAVQK</sequence>
<evidence type="ECO:0000313" key="6">
    <source>
        <dbReference type="EMBL" id="MBB4537312.1"/>
    </source>
</evidence>
<dbReference type="InterPro" id="IPR028098">
    <property type="entry name" value="Glyco_trans_4-like_N"/>
</dbReference>
<dbReference type="EMBL" id="JACIID010000009">
    <property type="protein sequence ID" value="MBB4537312.1"/>
    <property type="molecule type" value="Genomic_DNA"/>
</dbReference>
<dbReference type="Proteomes" id="UP000523431">
    <property type="component" value="Unassembled WGS sequence"/>
</dbReference>
<evidence type="ECO:0000256" key="1">
    <source>
        <dbReference type="ARBA" id="ARBA00009481"/>
    </source>
</evidence>
<dbReference type="Pfam" id="PF13692">
    <property type="entry name" value="Glyco_trans_1_4"/>
    <property type="match status" value="1"/>
</dbReference>
<evidence type="ECO:0000256" key="2">
    <source>
        <dbReference type="ARBA" id="ARBA00022676"/>
    </source>
</evidence>
<dbReference type="RefSeq" id="WP_183843157.1">
    <property type="nucleotide sequence ID" value="NZ_JACIHU010000009.1"/>
</dbReference>
<dbReference type="PANTHER" id="PTHR12526">
    <property type="entry name" value="GLYCOSYLTRANSFERASE"/>
    <property type="match status" value="1"/>
</dbReference>
<dbReference type="EC" id="2.4.-.-" evidence="5"/>
<evidence type="ECO:0000313" key="8">
    <source>
        <dbReference type="Proteomes" id="UP000557344"/>
    </source>
</evidence>
<dbReference type="Gene3D" id="3.40.50.2000">
    <property type="entry name" value="Glycogen Phosphorylase B"/>
    <property type="match status" value="2"/>
</dbReference>
<accession>A0A7W6VC25</accession>
<keyword evidence="2 5" id="KW-0328">Glycosyltransferase</keyword>
<dbReference type="SUPFAM" id="SSF53756">
    <property type="entry name" value="UDP-Glycosyltransferase/glycogen phosphorylase"/>
    <property type="match status" value="1"/>
</dbReference>
<evidence type="ECO:0000313" key="5">
    <source>
        <dbReference type="EMBL" id="MBB4481483.1"/>
    </source>
</evidence>
<comment type="caution">
    <text evidence="5">The sequence shown here is derived from an EMBL/GenBank/DDBJ whole genome shotgun (WGS) entry which is preliminary data.</text>
</comment>